<dbReference type="InterPro" id="IPR036095">
    <property type="entry name" value="PTS_EIIB-like_sf"/>
</dbReference>
<dbReference type="STRING" id="1218506.JF75_03210"/>
<organism evidence="7 8">
    <name type="scientific">Lactobacillus kimbladii</name>
    <dbReference type="NCBI Taxonomy" id="1218506"/>
    <lineage>
        <taxon>Bacteria</taxon>
        <taxon>Bacillati</taxon>
        <taxon>Bacillota</taxon>
        <taxon>Bacilli</taxon>
        <taxon>Lactobacillales</taxon>
        <taxon>Lactobacillaceae</taxon>
        <taxon>Lactobacillus</taxon>
    </lineage>
</organism>
<name>A0A0F4LMP1_9LACO</name>
<evidence type="ECO:0000259" key="6">
    <source>
        <dbReference type="PROSITE" id="PS51372"/>
    </source>
</evidence>
<dbReference type="HOGENOM" id="CLU_013442_2_1_9"/>
<dbReference type="Pfam" id="PF08279">
    <property type="entry name" value="HTH_11"/>
    <property type="match status" value="1"/>
</dbReference>
<dbReference type="PROSITE" id="PS51099">
    <property type="entry name" value="PTS_EIIB_TYPE_2"/>
    <property type="match status" value="1"/>
</dbReference>
<keyword evidence="2" id="KW-0677">Repeat</keyword>
<dbReference type="InterPro" id="IPR050661">
    <property type="entry name" value="BglG_antiterminators"/>
</dbReference>
<dbReference type="InterPro" id="IPR036388">
    <property type="entry name" value="WH-like_DNA-bd_sf"/>
</dbReference>
<dbReference type="GO" id="GO:0008982">
    <property type="term" value="F:protein-N(PI)-phosphohistidine-sugar phosphotransferase activity"/>
    <property type="evidence" value="ECO:0007669"/>
    <property type="project" value="InterPro"/>
</dbReference>
<dbReference type="SUPFAM" id="SSF63520">
    <property type="entry name" value="PTS-regulatory domain, PRD"/>
    <property type="match status" value="2"/>
</dbReference>
<dbReference type="PATRIC" id="fig|1218506.3.peg.362"/>
<dbReference type="InterPro" id="IPR003501">
    <property type="entry name" value="PTS_EIIB_2/3"/>
</dbReference>
<dbReference type="GO" id="GO:0009401">
    <property type="term" value="P:phosphoenolpyruvate-dependent sugar phosphotransferase system"/>
    <property type="evidence" value="ECO:0007669"/>
    <property type="project" value="InterPro"/>
</dbReference>
<feature type="domain" description="PTS EIIB type-2" evidence="5">
    <location>
        <begin position="398"/>
        <end position="487"/>
    </location>
</feature>
<evidence type="ECO:0000256" key="4">
    <source>
        <dbReference type="ARBA" id="ARBA00023163"/>
    </source>
</evidence>
<dbReference type="PROSITE" id="PS51372">
    <property type="entry name" value="PRD_2"/>
    <property type="match status" value="2"/>
</dbReference>
<dbReference type="InterPro" id="IPR013196">
    <property type="entry name" value="HTH_11"/>
</dbReference>
<reference evidence="7 8" key="1">
    <citation type="submission" date="2015-01" db="EMBL/GenBank/DDBJ databases">
        <title>Comparative genomics of the lactic acid bacteria isolated from the honey bee gut.</title>
        <authorList>
            <person name="Ellegaard K.M."/>
            <person name="Tamarit D."/>
            <person name="Javelind E."/>
            <person name="Olofsson T."/>
            <person name="Andersson S.G."/>
            <person name="Vasquez A."/>
        </authorList>
    </citation>
    <scope>NUCLEOTIDE SEQUENCE [LARGE SCALE GENOMIC DNA]</scope>
    <source>
        <strain evidence="7 8">Hma2</strain>
    </source>
</reference>
<dbReference type="SUPFAM" id="SSF46785">
    <property type="entry name" value="Winged helix' DNA-binding domain"/>
    <property type="match status" value="1"/>
</dbReference>
<evidence type="ECO:0000313" key="7">
    <source>
        <dbReference type="EMBL" id="KJY59573.1"/>
    </source>
</evidence>
<keyword evidence="4" id="KW-0804">Transcription</keyword>
<keyword evidence="1" id="KW-0808">Transferase</keyword>
<dbReference type="Gene3D" id="1.10.10.10">
    <property type="entry name" value="Winged helix-like DNA-binding domain superfamily/Winged helix DNA-binding domain"/>
    <property type="match status" value="1"/>
</dbReference>
<dbReference type="Pfam" id="PF02302">
    <property type="entry name" value="PTS_IIB"/>
    <property type="match status" value="1"/>
</dbReference>
<dbReference type="Proteomes" id="UP000033612">
    <property type="component" value="Unassembled WGS sequence"/>
</dbReference>
<feature type="domain" description="PRD" evidence="6">
    <location>
        <begin position="181"/>
        <end position="289"/>
    </location>
</feature>
<evidence type="ECO:0000256" key="3">
    <source>
        <dbReference type="ARBA" id="ARBA00023015"/>
    </source>
</evidence>
<dbReference type="AlphaFoldDB" id="A0A0F4LMP1"/>
<dbReference type="CDD" id="cd05568">
    <property type="entry name" value="PTS_IIB_bgl_like"/>
    <property type="match status" value="1"/>
</dbReference>
<dbReference type="PANTHER" id="PTHR30185">
    <property type="entry name" value="CRYPTIC BETA-GLUCOSIDE BGL OPERON ANTITERMINATOR"/>
    <property type="match status" value="1"/>
</dbReference>
<dbReference type="Gene3D" id="3.40.50.2300">
    <property type="match status" value="1"/>
</dbReference>
<feature type="domain" description="PRD" evidence="6">
    <location>
        <begin position="292"/>
        <end position="397"/>
    </location>
</feature>
<evidence type="ECO:0000256" key="2">
    <source>
        <dbReference type="ARBA" id="ARBA00022737"/>
    </source>
</evidence>
<evidence type="ECO:0000259" key="5">
    <source>
        <dbReference type="PROSITE" id="PS51099"/>
    </source>
</evidence>
<dbReference type="GO" id="GO:0006355">
    <property type="term" value="P:regulation of DNA-templated transcription"/>
    <property type="evidence" value="ECO:0007669"/>
    <property type="project" value="InterPro"/>
</dbReference>
<dbReference type="Gene3D" id="1.10.1790.10">
    <property type="entry name" value="PRD domain"/>
    <property type="match status" value="2"/>
</dbReference>
<proteinExistence type="predicted"/>
<protein>
    <submittedName>
        <fullName evidence="7">PRD domain protein</fullName>
    </submittedName>
</protein>
<evidence type="ECO:0000313" key="8">
    <source>
        <dbReference type="Proteomes" id="UP000033612"/>
    </source>
</evidence>
<dbReference type="InterPro" id="IPR011608">
    <property type="entry name" value="PRD"/>
</dbReference>
<gene>
    <name evidence="7" type="ORF">JF75_03210</name>
</gene>
<dbReference type="Pfam" id="PF00874">
    <property type="entry name" value="PRD"/>
    <property type="match status" value="2"/>
</dbReference>
<accession>A0A0F4LMP1</accession>
<dbReference type="RefSeq" id="WP_052726850.1">
    <property type="nucleotide sequence ID" value="NZ_JBHTBO010000019.1"/>
</dbReference>
<dbReference type="EMBL" id="JXLH01000004">
    <property type="protein sequence ID" value="KJY59573.1"/>
    <property type="molecule type" value="Genomic_DNA"/>
</dbReference>
<sequence length="490" mass="57200">MENSDRIHELIGFLLNSNGYVTAKEIAQILFVSEKTVYRLIACINKSTGSSVIMSQRGRGFKLNYKFYIQPSGHQKLGEDSLVNISPVERRNRIMKKLLLNSPQPLEESEVFAQYYVSSNVRHNDKQIIKKNLSRYQIKLISKNNFLKVCGPEENIRIALKKLINDQEIIDLKQLPLNSDFSEKYDVRFVVKEIDKINYLLQMTLPYPYNVNLFSHLYILICRLRKNGTKYLVKEKQKLSPSQHQSEIYRISKQVIKDISNYLSIKVPDVEVDYIFQYLTSSRFVSSDLNIATSSLVIKITKELIAKVSKDYNYDFTFIQERLEKHVQPLVNRLKNHIHVNNNLLEQIKMEYHDLYHIIFTDAKKIFFKYNLKGIDDNEVGYITLYFAQALEEKSYKLKVVIMCATGIGTSELLKIKVKKAFPNIDIVGITSNNDDKFNYQDVDLLISTVQVSEKIKIPRIVVSALFTKKDQKIVQEKIDEIVRKKRFEY</sequence>
<keyword evidence="8" id="KW-1185">Reference proteome</keyword>
<dbReference type="InterPro" id="IPR013011">
    <property type="entry name" value="PTS_EIIB_2"/>
</dbReference>
<dbReference type="InterPro" id="IPR036390">
    <property type="entry name" value="WH_DNA-bd_sf"/>
</dbReference>
<dbReference type="PANTHER" id="PTHR30185:SF18">
    <property type="entry name" value="TRANSCRIPTIONAL REGULATOR MTLR"/>
    <property type="match status" value="1"/>
</dbReference>
<keyword evidence="3" id="KW-0805">Transcription regulation</keyword>
<evidence type="ECO:0000256" key="1">
    <source>
        <dbReference type="ARBA" id="ARBA00022679"/>
    </source>
</evidence>
<dbReference type="SUPFAM" id="SSF52794">
    <property type="entry name" value="PTS system IIB component-like"/>
    <property type="match status" value="1"/>
</dbReference>
<comment type="caution">
    <text evidence="7">The sequence shown here is derived from an EMBL/GenBank/DDBJ whole genome shotgun (WGS) entry which is preliminary data.</text>
</comment>
<dbReference type="InterPro" id="IPR036634">
    <property type="entry name" value="PRD_sf"/>
</dbReference>
<dbReference type="OrthoDB" id="3239954at2"/>